<accession>A0A9X1P780</accession>
<dbReference type="RefSeq" id="WP_234612560.1">
    <property type="nucleotide sequence ID" value="NZ_CP098806.1"/>
</dbReference>
<gene>
    <name evidence="2" type="ORF">LXM24_08500</name>
</gene>
<keyword evidence="3" id="KW-1185">Reference proteome</keyword>
<name>A0A9X1P780_9BACT</name>
<evidence type="ECO:0000313" key="3">
    <source>
        <dbReference type="Proteomes" id="UP001139700"/>
    </source>
</evidence>
<evidence type="ECO:0000256" key="1">
    <source>
        <dbReference type="SAM" id="SignalP"/>
    </source>
</evidence>
<proteinExistence type="predicted"/>
<evidence type="ECO:0000313" key="2">
    <source>
        <dbReference type="EMBL" id="MCF0040119.1"/>
    </source>
</evidence>
<comment type="caution">
    <text evidence="2">The sequence shown here is derived from an EMBL/GenBank/DDBJ whole genome shotgun (WGS) entry which is preliminary data.</text>
</comment>
<protein>
    <recommendedName>
        <fullName evidence="4">DUF4174 domain-containing protein</fullName>
    </recommendedName>
</protein>
<dbReference type="AlphaFoldDB" id="A0A9X1P780"/>
<keyword evidence="1" id="KW-0732">Signal</keyword>
<feature type="chain" id="PRO_5040739920" description="DUF4174 domain-containing protein" evidence="1">
    <location>
        <begin position="21"/>
        <end position="140"/>
    </location>
</feature>
<organism evidence="2 3">
    <name type="scientific">Dyadobacter fanqingshengii</name>
    <dbReference type="NCBI Taxonomy" id="2906443"/>
    <lineage>
        <taxon>Bacteria</taxon>
        <taxon>Pseudomonadati</taxon>
        <taxon>Bacteroidota</taxon>
        <taxon>Cytophagia</taxon>
        <taxon>Cytophagales</taxon>
        <taxon>Spirosomataceae</taxon>
        <taxon>Dyadobacter</taxon>
    </lineage>
</organism>
<feature type="signal peptide" evidence="1">
    <location>
        <begin position="1"/>
        <end position="20"/>
    </location>
</feature>
<reference evidence="2" key="1">
    <citation type="submission" date="2021-12" db="EMBL/GenBank/DDBJ databases">
        <title>Novel species in genus Dyadobacter.</title>
        <authorList>
            <person name="Ma C."/>
        </authorList>
    </citation>
    <scope>NUCLEOTIDE SEQUENCE</scope>
    <source>
        <strain evidence="2">CY399</strain>
    </source>
</reference>
<evidence type="ECO:0008006" key="4">
    <source>
        <dbReference type="Google" id="ProtNLM"/>
    </source>
</evidence>
<dbReference type="Proteomes" id="UP001139700">
    <property type="component" value="Unassembled WGS sequence"/>
</dbReference>
<sequence>MLKILAFLILAIVTTLSAQEAPKNSKVIIVTVDTTQREDLYKTLAQHLIDQGYALDKTDKDLGLISTERKAAKGSIELRIFASIRRNEIRFTGKQFLIGFDKSESDIVNFGMKGSMNKITFNELHRVAKSMPNIALRYEQ</sequence>
<dbReference type="EMBL" id="JAJTTA010000002">
    <property type="protein sequence ID" value="MCF0040119.1"/>
    <property type="molecule type" value="Genomic_DNA"/>
</dbReference>